<dbReference type="RefSeq" id="XP_012209858.1">
    <property type="nucleotide sequence ID" value="XM_012354468.1"/>
</dbReference>
<evidence type="ECO:0008006" key="3">
    <source>
        <dbReference type="Google" id="ProtNLM"/>
    </source>
</evidence>
<dbReference type="EMBL" id="KK583351">
    <property type="protein sequence ID" value="KDO19432.1"/>
    <property type="molecule type" value="Genomic_DNA"/>
</dbReference>
<proteinExistence type="predicted"/>
<name>A0A067BXX3_SAPPC</name>
<dbReference type="OrthoDB" id="10297236at2759"/>
<dbReference type="KEGG" id="spar:SPRG_15422"/>
<evidence type="ECO:0000313" key="2">
    <source>
        <dbReference type="Proteomes" id="UP000030745"/>
    </source>
</evidence>
<dbReference type="GeneID" id="24137153"/>
<reference evidence="1 2" key="1">
    <citation type="journal article" date="2013" name="PLoS Genet.">
        <title>Distinctive expansion of potential virulence genes in the genome of the oomycete fish pathogen Saprolegnia parasitica.</title>
        <authorList>
            <person name="Jiang R.H."/>
            <person name="de Bruijn I."/>
            <person name="Haas B.J."/>
            <person name="Belmonte R."/>
            <person name="Lobach L."/>
            <person name="Christie J."/>
            <person name="van den Ackerveken G."/>
            <person name="Bottin A."/>
            <person name="Bulone V."/>
            <person name="Diaz-Moreno S.M."/>
            <person name="Dumas B."/>
            <person name="Fan L."/>
            <person name="Gaulin E."/>
            <person name="Govers F."/>
            <person name="Grenville-Briggs L.J."/>
            <person name="Horner N.R."/>
            <person name="Levin J.Z."/>
            <person name="Mammella M."/>
            <person name="Meijer H.J."/>
            <person name="Morris P."/>
            <person name="Nusbaum C."/>
            <person name="Oome S."/>
            <person name="Phillips A.J."/>
            <person name="van Rooyen D."/>
            <person name="Rzeszutek E."/>
            <person name="Saraiva M."/>
            <person name="Secombes C.J."/>
            <person name="Seidl M.F."/>
            <person name="Snel B."/>
            <person name="Stassen J.H."/>
            <person name="Sykes S."/>
            <person name="Tripathy S."/>
            <person name="van den Berg H."/>
            <person name="Vega-Arreguin J.C."/>
            <person name="Wawra S."/>
            <person name="Young S.K."/>
            <person name="Zeng Q."/>
            <person name="Dieguez-Uribeondo J."/>
            <person name="Russ C."/>
            <person name="Tyler B.M."/>
            <person name="van West P."/>
        </authorList>
    </citation>
    <scope>NUCLEOTIDE SEQUENCE [LARGE SCALE GENOMIC DNA]</scope>
    <source>
        <strain evidence="1 2">CBS 223.65</strain>
    </source>
</reference>
<dbReference type="VEuPathDB" id="FungiDB:SPRG_15422"/>
<keyword evidence="2" id="KW-1185">Reference proteome</keyword>
<protein>
    <recommendedName>
        <fullName evidence="3">START domain-containing protein</fullName>
    </recommendedName>
</protein>
<sequence>MDALRRQQYALTMELETLEYARKLRSSKSVWEGFARRQALERQAAVFENAQLKKVLQHHADVLSRLRAVVEPATMSCRMDDDLVLAHVTRGPLPRNWSNSTLHERLDAQKALLPSIFRKHGLDCQQDSWKQIVSRVDTATGDIVLEISTCLVVHAGFADVGDAMSCIYTPKQPLHVENRSIEILEIVDASSHIGEHVHCVASETFRRRFARKCSALHDRIVFVEQTIEADHGDRPYTETKYEALEYLRRDRCHWKMFRCVRLPVRDMLCVDLQQELMASFAASMDNVIDALESVVQSLARTITRDNHHVRWLLYEG</sequence>
<gene>
    <name evidence="1" type="ORF">SPRG_15422</name>
</gene>
<dbReference type="AlphaFoldDB" id="A0A067BXX3"/>
<dbReference type="Proteomes" id="UP000030745">
    <property type="component" value="Unassembled WGS sequence"/>
</dbReference>
<organism evidence="1 2">
    <name type="scientific">Saprolegnia parasitica (strain CBS 223.65)</name>
    <dbReference type="NCBI Taxonomy" id="695850"/>
    <lineage>
        <taxon>Eukaryota</taxon>
        <taxon>Sar</taxon>
        <taxon>Stramenopiles</taxon>
        <taxon>Oomycota</taxon>
        <taxon>Saprolegniomycetes</taxon>
        <taxon>Saprolegniales</taxon>
        <taxon>Saprolegniaceae</taxon>
        <taxon>Saprolegnia</taxon>
    </lineage>
</organism>
<dbReference type="OMA" id="PLHVENR"/>
<evidence type="ECO:0000313" key="1">
    <source>
        <dbReference type="EMBL" id="KDO19432.1"/>
    </source>
</evidence>
<accession>A0A067BXX3</accession>